<dbReference type="SUPFAM" id="SSF48371">
    <property type="entry name" value="ARM repeat"/>
    <property type="match status" value="1"/>
</dbReference>
<keyword evidence="2" id="KW-1185">Reference proteome</keyword>
<gene>
    <name evidence="1" type="ORF">ACFYXI_38940</name>
</gene>
<accession>A0ABW6T3D9</accession>
<protein>
    <submittedName>
        <fullName evidence="1">HEAT repeat domain-containing protein</fullName>
    </submittedName>
</protein>
<proteinExistence type="predicted"/>
<comment type="caution">
    <text evidence="1">The sequence shown here is derived from an EMBL/GenBank/DDBJ whole genome shotgun (WGS) entry which is preliminary data.</text>
</comment>
<dbReference type="Proteomes" id="UP001602013">
    <property type="component" value="Unassembled WGS sequence"/>
</dbReference>
<dbReference type="InterPro" id="IPR016024">
    <property type="entry name" value="ARM-type_fold"/>
</dbReference>
<dbReference type="RefSeq" id="WP_387417745.1">
    <property type="nucleotide sequence ID" value="NZ_JBIASD010000049.1"/>
</dbReference>
<reference evidence="1 2" key="1">
    <citation type="submission" date="2024-10" db="EMBL/GenBank/DDBJ databases">
        <title>The Natural Products Discovery Center: Release of the First 8490 Sequenced Strains for Exploring Actinobacteria Biosynthetic Diversity.</title>
        <authorList>
            <person name="Kalkreuter E."/>
            <person name="Kautsar S.A."/>
            <person name="Yang D."/>
            <person name="Bader C.D."/>
            <person name="Teijaro C.N."/>
            <person name="Fluegel L."/>
            <person name="Davis C.M."/>
            <person name="Simpson J.R."/>
            <person name="Lauterbach L."/>
            <person name="Steele A.D."/>
            <person name="Gui C."/>
            <person name="Meng S."/>
            <person name="Li G."/>
            <person name="Viehrig K."/>
            <person name="Ye F."/>
            <person name="Su P."/>
            <person name="Kiefer A.F."/>
            <person name="Nichols A."/>
            <person name="Cepeda A.J."/>
            <person name="Yan W."/>
            <person name="Fan B."/>
            <person name="Jiang Y."/>
            <person name="Adhikari A."/>
            <person name="Zheng C.-J."/>
            <person name="Schuster L."/>
            <person name="Cowan T.M."/>
            <person name="Smanski M.J."/>
            <person name="Chevrette M.G."/>
            <person name="De Carvalho L.P.S."/>
            <person name="Shen B."/>
        </authorList>
    </citation>
    <scope>NUCLEOTIDE SEQUENCE [LARGE SCALE GENOMIC DNA]</scope>
    <source>
        <strain evidence="1 2">NPDC002173</strain>
    </source>
</reference>
<dbReference type="Gene3D" id="1.25.10.10">
    <property type="entry name" value="Leucine-rich Repeat Variant"/>
    <property type="match status" value="1"/>
</dbReference>
<sequence length="411" mass="44912">MGDRDVLAGLDELDWAALSHAYGPADDVPGLLKALRSESHDERKRAVHELYGNIFHQGSRYQATAYAVPFLARLAVDPATDDRQEIVHLLASVAIGYDEAHLPRGVDIAGWRAEVGRMRAADPAEELRKIDEWVEVAQDEGERRVRSWRRDMFDHAESLRYAQDELGVYDAVRAEIPGLRRLLGDDDAETRSATAYLLGWFPEEAADSVLALRTLLASEIVTGVTANAIISAGLLSDAELIPRLREHLSGPEPLLRWAAAVALARLDVLDPEIIGALASASVDPPEADVAPGVHFLEGDPRAYASQTLAALDAKLPAESVDAVLEGLSRSAEVATFSMATAALRLTFGEGAPRPLPPFKELTEPQRRVVRVLAELGPETWRWGNFVEIVRAWNLPSTHAECRAYAGFDALT</sequence>
<organism evidence="1 2">
    <name type="scientific">Microtetraspora malaysiensis</name>
    <dbReference type="NCBI Taxonomy" id="161358"/>
    <lineage>
        <taxon>Bacteria</taxon>
        <taxon>Bacillati</taxon>
        <taxon>Actinomycetota</taxon>
        <taxon>Actinomycetes</taxon>
        <taxon>Streptosporangiales</taxon>
        <taxon>Streptosporangiaceae</taxon>
        <taxon>Microtetraspora</taxon>
    </lineage>
</organism>
<dbReference type="EMBL" id="JBIASD010000049">
    <property type="protein sequence ID" value="MFF3671577.1"/>
    <property type="molecule type" value="Genomic_DNA"/>
</dbReference>
<name>A0ABW6T3D9_9ACTN</name>
<evidence type="ECO:0000313" key="2">
    <source>
        <dbReference type="Proteomes" id="UP001602013"/>
    </source>
</evidence>
<dbReference type="InterPro" id="IPR011989">
    <property type="entry name" value="ARM-like"/>
</dbReference>
<evidence type="ECO:0000313" key="1">
    <source>
        <dbReference type="EMBL" id="MFF3671577.1"/>
    </source>
</evidence>